<feature type="compositionally biased region" description="Polar residues" evidence="1">
    <location>
        <begin position="1"/>
        <end position="18"/>
    </location>
</feature>
<comment type="caution">
    <text evidence="2">The sequence shown here is derived from an EMBL/GenBank/DDBJ whole genome shotgun (WGS) entry which is preliminary data.</text>
</comment>
<dbReference type="EMBL" id="MLYV02001095">
    <property type="protein sequence ID" value="PSR73251.1"/>
    <property type="molecule type" value="Genomic_DNA"/>
</dbReference>
<sequence length="359" mass="39592">MSSRFANNRTNRKSSNAENLAPRAKHVPYKAMRLASPDPVRNSSIRRRNRILSGPNHIQHKAKRLKLHRPNVAVTLPTPPTSRAASVAEMSDIEFAESQPGQSKIRLPRRLRRPVFKRIDPEVLAAVDPATLTNVPAEYVRRGLEALGPNMMKVLSGVKAEPFTTEPFAGLPKELVVLVNDLSAEMPTHMLAIHHASAPTAPRAKVTMFPTHNIVLASHCANLPSLPRSHPATPTLPGSPLSLPVFSFALPHPESYGHLQSFLYQKNAHLFIASLLPRVAPQELLQAAQKKTVLAFAGVLADTFTPQVILRHAKFTHGLYMNMCVLGIQDDRMWYLLNIAWEVILLAAAISSRNSAAQQ</sequence>
<keyword evidence="3" id="KW-1185">Reference proteome</keyword>
<name>A0A2R6NLI2_9APHY</name>
<accession>A0A2R6NLI2</accession>
<evidence type="ECO:0000313" key="2">
    <source>
        <dbReference type="EMBL" id="PSR73251.1"/>
    </source>
</evidence>
<reference evidence="2 3" key="1">
    <citation type="submission" date="2018-02" db="EMBL/GenBank/DDBJ databases">
        <title>Genome sequence of the basidiomycete white-rot fungus Phlebia centrifuga.</title>
        <authorList>
            <person name="Granchi Z."/>
            <person name="Peng M."/>
            <person name="de Vries R.P."/>
            <person name="Hilden K."/>
            <person name="Makela M.R."/>
            <person name="Grigoriev I."/>
            <person name="Riley R."/>
        </authorList>
    </citation>
    <scope>NUCLEOTIDE SEQUENCE [LARGE SCALE GENOMIC DNA]</scope>
    <source>
        <strain evidence="2 3">FBCC195</strain>
    </source>
</reference>
<feature type="region of interest" description="Disordered" evidence="1">
    <location>
        <begin position="1"/>
        <end position="26"/>
    </location>
</feature>
<dbReference type="AlphaFoldDB" id="A0A2R6NLI2"/>
<evidence type="ECO:0000256" key="1">
    <source>
        <dbReference type="SAM" id="MobiDB-lite"/>
    </source>
</evidence>
<dbReference type="Proteomes" id="UP000186601">
    <property type="component" value="Unassembled WGS sequence"/>
</dbReference>
<organism evidence="2 3">
    <name type="scientific">Hermanssonia centrifuga</name>
    <dbReference type="NCBI Taxonomy" id="98765"/>
    <lineage>
        <taxon>Eukaryota</taxon>
        <taxon>Fungi</taxon>
        <taxon>Dikarya</taxon>
        <taxon>Basidiomycota</taxon>
        <taxon>Agaricomycotina</taxon>
        <taxon>Agaricomycetes</taxon>
        <taxon>Polyporales</taxon>
        <taxon>Meruliaceae</taxon>
        <taxon>Hermanssonia</taxon>
    </lineage>
</organism>
<protein>
    <submittedName>
        <fullName evidence="2">Uncharacterized protein</fullName>
    </submittedName>
</protein>
<proteinExistence type="predicted"/>
<gene>
    <name evidence="2" type="ORF">PHLCEN_2v10911</name>
</gene>
<evidence type="ECO:0000313" key="3">
    <source>
        <dbReference type="Proteomes" id="UP000186601"/>
    </source>
</evidence>
<dbReference type="OrthoDB" id="2570975at2759"/>